<comment type="caution">
    <text evidence="6">The sequence shown here is derived from an EMBL/GenBank/DDBJ whole genome shotgun (WGS) entry which is preliminary data.</text>
</comment>
<protein>
    <submittedName>
        <fullName evidence="6">Transcriptional regulator</fullName>
    </submittedName>
</protein>
<dbReference type="Pfam" id="PF00126">
    <property type="entry name" value="HTH_1"/>
    <property type="match status" value="1"/>
</dbReference>
<name>A0ABQ0WYQ1_9LACO</name>
<evidence type="ECO:0000259" key="5">
    <source>
        <dbReference type="PROSITE" id="PS50931"/>
    </source>
</evidence>
<evidence type="ECO:0000256" key="2">
    <source>
        <dbReference type="ARBA" id="ARBA00023015"/>
    </source>
</evidence>
<dbReference type="Gene3D" id="3.40.190.10">
    <property type="entry name" value="Periplasmic binding protein-like II"/>
    <property type="match status" value="1"/>
</dbReference>
<dbReference type="PANTHER" id="PTHR30126:SF40">
    <property type="entry name" value="HTH-TYPE TRANSCRIPTIONAL REGULATOR GLTR"/>
    <property type="match status" value="1"/>
</dbReference>
<evidence type="ECO:0000313" key="7">
    <source>
        <dbReference type="Proteomes" id="UP000321794"/>
    </source>
</evidence>
<accession>A0ABQ0WYQ1</accession>
<dbReference type="InterPro" id="IPR000847">
    <property type="entry name" value="LysR_HTH_N"/>
</dbReference>
<gene>
    <name evidence="6" type="ORF">LZY01_20240</name>
</gene>
<organism evidence="6 7">
    <name type="scientific">Levilactobacillus zymae</name>
    <dbReference type="NCBI Taxonomy" id="267363"/>
    <lineage>
        <taxon>Bacteria</taxon>
        <taxon>Bacillati</taxon>
        <taxon>Bacillota</taxon>
        <taxon>Bacilli</taxon>
        <taxon>Lactobacillales</taxon>
        <taxon>Lactobacillaceae</taxon>
        <taxon>Levilactobacillus</taxon>
    </lineage>
</organism>
<evidence type="ECO:0000313" key="6">
    <source>
        <dbReference type="EMBL" id="GEO72856.1"/>
    </source>
</evidence>
<dbReference type="Gene3D" id="3.40.190.290">
    <property type="match status" value="1"/>
</dbReference>
<dbReference type="Gene3D" id="1.10.10.10">
    <property type="entry name" value="Winged helix-like DNA-binding domain superfamily/Winged helix DNA-binding domain"/>
    <property type="match status" value="1"/>
</dbReference>
<dbReference type="SUPFAM" id="SSF46785">
    <property type="entry name" value="Winged helix' DNA-binding domain"/>
    <property type="match status" value="1"/>
</dbReference>
<dbReference type="InterPro" id="IPR036388">
    <property type="entry name" value="WH-like_DNA-bd_sf"/>
</dbReference>
<dbReference type="PANTHER" id="PTHR30126">
    <property type="entry name" value="HTH-TYPE TRANSCRIPTIONAL REGULATOR"/>
    <property type="match status" value="1"/>
</dbReference>
<dbReference type="PRINTS" id="PR00039">
    <property type="entry name" value="HTHLYSR"/>
</dbReference>
<proteinExistence type="inferred from homology"/>
<dbReference type="SUPFAM" id="SSF53850">
    <property type="entry name" value="Periplasmic binding protein-like II"/>
    <property type="match status" value="1"/>
</dbReference>
<dbReference type="Pfam" id="PF03466">
    <property type="entry name" value="LysR_substrate"/>
    <property type="match status" value="1"/>
</dbReference>
<feature type="domain" description="HTH lysR-type" evidence="5">
    <location>
        <begin position="1"/>
        <end position="58"/>
    </location>
</feature>
<evidence type="ECO:0000256" key="3">
    <source>
        <dbReference type="ARBA" id="ARBA00023125"/>
    </source>
</evidence>
<evidence type="ECO:0000256" key="4">
    <source>
        <dbReference type="ARBA" id="ARBA00023163"/>
    </source>
</evidence>
<dbReference type="EMBL" id="BJZK01000029">
    <property type="protein sequence ID" value="GEO72856.1"/>
    <property type="molecule type" value="Genomic_DNA"/>
</dbReference>
<dbReference type="RefSeq" id="WP_057730360.1">
    <property type="nucleotide sequence ID" value="NZ_BJZK01000029.1"/>
</dbReference>
<keyword evidence="2" id="KW-0805">Transcription regulation</keyword>
<sequence>MFNYLKTFRLVYETRSFSLTAAQLFVTQPTISHQIKQLEAQLGVQLFQRSGNHDVEPTTAAQILYADSTQLLATWQTTTRKLEATTQQKSLMVVLGASQTIALTLLPDLVPQLHAQFPQAALRIKMMNSQQVLQQLQAHQLQIGLIEKPVVANGIERVAVMHDQLVRIGEDTGIWLTRERGSGTYQYTHQYLQEAGIVPQQLIEIDNVNLILSLVQRGMGQTVVSQRLVPAGVTAHPLGAHFDRQFYLLSNQADVVLDGQLRAVYQALQSMLTTD</sequence>
<evidence type="ECO:0000256" key="1">
    <source>
        <dbReference type="ARBA" id="ARBA00009437"/>
    </source>
</evidence>
<keyword evidence="4" id="KW-0804">Transcription</keyword>
<dbReference type="InterPro" id="IPR005119">
    <property type="entry name" value="LysR_subst-bd"/>
</dbReference>
<dbReference type="PROSITE" id="PS50931">
    <property type="entry name" value="HTH_LYSR"/>
    <property type="match status" value="1"/>
</dbReference>
<reference evidence="6 7" key="1">
    <citation type="submission" date="2019-07" db="EMBL/GenBank/DDBJ databases">
        <title>Whole genome shotgun sequence of Lactobacillus zymae NBRC 107157.</title>
        <authorList>
            <person name="Hosoyama A."/>
            <person name="Uohara A."/>
            <person name="Ohji S."/>
            <person name="Ichikawa N."/>
        </authorList>
    </citation>
    <scope>NUCLEOTIDE SEQUENCE [LARGE SCALE GENOMIC DNA]</scope>
    <source>
        <strain evidence="6 7">NBRC 107157</strain>
    </source>
</reference>
<keyword evidence="7" id="KW-1185">Reference proteome</keyword>
<keyword evidence="3" id="KW-0238">DNA-binding</keyword>
<dbReference type="Proteomes" id="UP000321794">
    <property type="component" value="Unassembled WGS sequence"/>
</dbReference>
<comment type="similarity">
    <text evidence="1">Belongs to the LysR transcriptional regulatory family.</text>
</comment>
<dbReference type="InterPro" id="IPR036390">
    <property type="entry name" value="WH_DNA-bd_sf"/>
</dbReference>